<accession>A0ABQ4N0Z2</accession>
<dbReference type="EMBL" id="BOVJ01000012">
    <property type="protein sequence ID" value="GIQ61850.1"/>
    <property type="molecule type" value="Genomic_DNA"/>
</dbReference>
<dbReference type="Proteomes" id="UP000680304">
    <property type="component" value="Unassembled WGS sequence"/>
</dbReference>
<evidence type="ECO:0000313" key="2">
    <source>
        <dbReference type="Proteomes" id="UP000680304"/>
    </source>
</evidence>
<organism evidence="1 2">
    <name type="scientific">Paenibacillus cisolokensis</name>
    <dbReference type="NCBI Taxonomy" id="1658519"/>
    <lineage>
        <taxon>Bacteria</taxon>
        <taxon>Bacillati</taxon>
        <taxon>Bacillota</taxon>
        <taxon>Bacilli</taxon>
        <taxon>Bacillales</taxon>
        <taxon>Paenibacillaceae</taxon>
        <taxon>Paenibacillus</taxon>
    </lineage>
</organism>
<comment type="caution">
    <text evidence="1">The sequence shown here is derived from an EMBL/GenBank/DDBJ whole genome shotgun (WGS) entry which is preliminary data.</text>
</comment>
<proteinExistence type="predicted"/>
<protein>
    <submittedName>
        <fullName evidence="1">Uncharacterized protein</fullName>
    </submittedName>
</protein>
<name>A0ABQ4N0Z2_9BACL</name>
<sequence length="61" mass="6580">MAQLRGCANEGALWRSCVVALTKAGCGAMWGDCANETEQPYSGEIFIFEALTNLGNLINRI</sequence>
<keyword evidence="2" id="KW-1185">Reference proteome</keyword>
<reference evidence="1 2" key="1">
    <citation type="submission" date="2021-04" db="EMBL/GenBank/DDBJ databases">
        <title>Draft genome sequence of Paenibacillus cisolokensis, LC2-13A.</title>
        <authorList>
            <person name="Uke A."/>
            <person name="Chhe C."/>
            <person name="Baramee S."/>
            <person name="Kosugi A."/>
        </authorList>
    </citation>
    <scope>NUCLEOTIDE SEQUENCE [LARGE SCALE GENOMIC DNA]</scope>
    <source>
        <strain evidence="1 2">LC2-13A</strain>
    </source>
</reference>
<gene>
    <name evidence="1" type="ORF">PACILC2_04180</name>
</gene>
<evidence type="ECO:0000313" key="1">
    <source>
        <dbReference type="EMBL" id="GIQ61850.1"/>
    </source>
</evidence>